<comment type="caution">
    <text evidence="8">The sequence shown here is derived from an EMBL/GenBank/DDBJ whole genome shotgun (WGS) entry which is preliminary data.</text>
</comment>
<feature type="binding site" evidence="6">
    <location>
        <position position="224"/>
    </location>
    <ligand>
        <name>FMN</name>
        <dbReference type="ChEBI" id="CHEBI:58210"/>
    </ligand>
</feature>
<dbReference type="Gene3D" id="3.20.20.30">
    <property type="entry name" value="Luciferase-like domain"/>
    <property type="match status" value="1"/>
</dbReference>
<evidence type="ECO:0000313" key="9">
    <source>
        <dbReference type="Proteomes" id="UP000450917"/>
    </source>
</evidence>
<dbReference type="Proteomes" id="UP000450917">
    <property type="component" value="Unassembled WGS sequence"/>
</dbReference>
<comment type="similarity">
    <text evidence="5">Belongs to the NtaA/SnaA/DszA monooxygenase family.</text>
</comment>
<feature type="domain" description="Luciferase-like" evidence="7">
    <location>
        <begin position="39"/>
        <end position="388"/>
    </location>
</feature>
<dbReference type="GO" id="GO:0004497">
    <property type="term" value="F:monooxygenase activity"/>
    <property type="evidence" value="ECO:0007669"/>
    <property type="project" value="UniProtKB-KW"/>
</dbReference>
<proteinExistence type="inferred from homology"/>
<organism evidence="8 9">
    <name type="scientific">Paenibacillus validus</name>
    <dbReference type="NCBI Taxonomy" id="44253"/>
    <lineage>
        <taxon>Bacteria</taxon>
        <taxon>Bacillati</taxon>
        <taxon>Bacillota</taxon>
        <taxon>Bacilli</taxon>
        <taxon>Bacillales</taxon>
        <taxon>Paenibacillaceae</taxon>
        <taxon>Paenibacillus</taxon>
    </lineage>
</organism>
<dbReference type="NCBIfam" id="TIGR03860">
    <property type="entry name" value="FMN_nitrolo"/>
    <property type="match status" value="1"/>
</dbReference>
<name>A0A7X2Z7X9_9BACL</name>
<dbReference type="PIRSF" id="PIRSF000337">
    <property type="entry name" value="NTA_MOA"/>
    <property type="match status" value="1"/>
</dbReference>
<dbReference type="InterPro" id="IPR036661">
    <property type="entry name" value="Luciferase-like_sf"/>
</dbReference>
<dbReference type="RefSeq" id="WP_330164481.1">
    <property type="nucleotide sequence ID" value="NZ_WNZX01000002.1"/>
</dbReference>
<feature type="binding site" evidence="6">
    <location>
        <position position="149"/>
    </location>
    <ligand>
        <name>FMN</name>
        <dbReference type="ChEBI" id="CHEBI:58210"/>
    </ligand>
</feature>
<evidence type="ECO:0000259" key="7">
    <source>
        <dbReference type="Pfam" id="PF00296"/>
    </source>
</evidence>
<evidence type="ECO:0000256" key="2">
    <source>
        <dbReference type="ARBA" id="ARBA00022643"/>
    </source>
</evidence>
<evidence type="ECO:0000256" key="4">
    <source>
        <dbReference type="ARBA" id="ARBA00023033"/>
    </source>
</evidence>
<dbReference type="PANTHER" id="PTHR30011">
    <property type="entry name" value="ALKANESULFONATE MONOOXYGENASE-RELATED"/>
    <property type="match status" value="1"/>
</dbReference>
<evidence type="ECO:0000256" key="3">
    <source>
        <dbReference type="ARBA" id="ARBA00023002"/>
    </source>
</evidence>
<accession>A0A7X2Z7X9</accession>
<keyword evidence="9" id="KW-1185">Reference proteome</keyword>
<evidence type="ECO:0000313" key="8">
    <source>
        <dbReference type="EMBL" id="MUG69990.1"/>
    </source>
</evidence>
<dbReference type="CDD" id="cd01095">
    <property type="entry name" value="Nitrilotriacetate_monoxgenase"/>
    <property type="match status" value="1"/>
</dbReference>
<dbReference type="PANTHER" id="PTHR30011:SF16">
    <property type="entry name" value="C2H2 FINGER DOMAIN TRANSCRIPTION FACTOR (EUROFUNG)-RELATED"/>
    <property type="match status" value="1"/>
</dbReference>
<keyword evidence="1 6" id="KW-0285">Flavoprotein</keyword>
<keyword evidence="4 8" id="KW-0503">Monooxygenase</keyword>
<evidence type="ECO:0000256" key="5">
    <source>
        <dbReference type="ARBA" id="ARBA00033748"/>
    </source>
</evidence>
<gene>
    <name evidence="8" type="ORF">GNP93_04790</name>
</gene>
<dbReference type="GO" id="GO:0016705">
    <property type="term" value="F:oxidoreductase activity, acting on paired donors, with incorporation or reduction of molecular oxygen"/>
    <property type="evidence" value="ECO:0007669"/>
    <property type="project" value="InterPro"/>
</dbReference>
<dbReference type="EC" id="1.14.-.-" evidence="8"/>
<sequence>MNDIKPLHLAVFLAGPGLHAGGWRHPDTHADRLLDLSFYHEFAKISERGLFDTIMLVEQIAIGESHGKVVEERPIPTLDTVTVLAAMAAVTEKIGLTATLSTTYNDPFHVALRFAALDYISGGRAGWNIVTSQDARVALNFSQEAHLDHALRYRRAGEFVDVVKKFWDSWEDDALLAETRTGAFYDIAKVHDVDHAGEFFNISGKAYTPRPIQGYPVLFQAGSSESGKQLAAQHAEAIYTAQDNLEEAQVFYEDLKGLLGRYGRRREQLLILPGLSPVLGSTESEAKELERQFNEFVHPEYAVKLLSGLLNVDLSTYPIDGPVPIGEINVAASHNKSRVQLLKDLAERERLTIRQLSKHVVAASGHYSFVGTPEQLADLMEAWIDQGACDGFTIMPSHYLRGLEDFVDHVVPILQQRGRYRTAYSGSTLRDHLGLERPANRWSNATASGVAAQT</sequence>
<dbReference type="EMBL" id="WNZX01000002">
    <property type="protein sequence ID" value="MUG69990.1"/>
    <property type="molecule type" value="Genomic_DNA"/>
</dbReference>
<keyword evidence="2 6" id="KW-0288">FMN</keyword>
<keyword evidence="3 8" id="KW-0560">Oxidoreductase</keyword>
<dbReference type="InterPro" id="IPR011251">
    <property type="entry name" value="Luciferase-like_dom"/>
</dbReference>
<dbReference type="InterPro" id="IPR051260">
    <property type="entry name" value="Diverse_substr_monoxygenases"/>
</dbReference>
<dbReference type="SUPFAM" id="SSF51679">
    <property type="entry name" value="Bacterial luciferase-like"/>
    <property type="match status" value="1"/>
</dbReference>
<feature type="binding site" evidence="6">
    <location>
        <position position="223"/>
    </location>
    <ligand>
        <name>FMN</name>
        <dbReference type="ChEBI" id="CHEBI:58210"/>
    </ligand>
</feature>
<dbReference type="AlphaFoldDB" id="A0A7X2Z7X9"/>
<feature type="binding site" evidence="6">
    <location>
        <position position="99"/>
    </location>
    <ligand>
        <name>FMN</name>
        <dbReference type="ChEBI" id="CHEBI:58210"/>
    </ligand>
</feature>
<evidence type="ECO:0000256" key="1">
    <source>
        <dbReference type="ARBA" id="ARBA00022630"/>
    </source>
</evidence>
<protein>
    <submittedName>
        <fullName evidence="8">NtaA/DmoA family FMN-dependent monooxygenase</fullName>
        <ecNumber evidence="8">1.14.-.-</ecNumber>
    </submittedName>
</protein>
<reference evidence="8 9" key="1">
    <citation type="submission" date="2019-11" db="EMBL/GenBank/DDBJ databases">
        <title>Draft genome sequences of five Paenibacillus species of dairy origin.</title>
        <authorList>
            <person name="Olajide A.M."/>
            <person name="Chen S."/>
            <person name="Lapointe G."/>
        </authorList>
    </citation>
    <scope>NUCLEOTIDE SEQUENCE [LARGE SCALE GENOMIC DNA]</scope>
    <source>
        <strain evidence="8 9">2CS3</strain>
    </source>
</reference>
<dbReference type="Pfam" id="PF00296">
    <property type="entry name" value="Bac_luciferase"/>
    <property type="match status" value="1"/>
</dbReference>
<dbReference type="InterPro" id="IPR016215">
    <property type="entry name" value="NTA_MOA"/>
</dbReference>
<evidence type="ECO:0000256" key="6">
    <source>
        <dbReference type="PIRSR" id="PIRSR000337-1"/>
    </source>
</evidence>
<feature type="binding site" evidence="6">
    <location>
        <position position="153"/>
    </location>
    <ligand>
        <name>FMN</name>
        <dbReference type="ChEBI" id="CHEBI:58210"/>
    </ligand>
</feature>